<evidence type="ECO:0000256" key="2">
    <source>
        <dbReference type="SAM" id="SignalP"/>
    </source>
</evidence>
<dbReference type="Proteomes" id="UP001165190">
    <property type="component" value="Unassembled WGS sequence"/>
</dbReference>
<organism evidence="3 4">
    <name type="scientific">Hibiscus trionum</name>
    <name type="common">Flower of an hour</name>
    <dbReference type="NCBI Taxonomy" id="183268"/>
    <lineage>
        <taxon>Eukaryota</taxon>
        <taxon>Viridiplantae</taxon>
        <taxon>Streptophyta</taxon>
        <taxon>Embryophyta</taxon>
        <taxon>Tracheophyta</taxon>
        <taxon>Spermatophyta</taxon>
        <taxon>Magnoliopsida</taxon>
        <taxon>eudicotyledons</taxon>
        <taxon>Gunneridae</taxon>
        <taxon>Pentapetalae</taxon>
        <taxon>rosids</taxon>
        <taxon>malvids</taxon>
        <taxon>Malvales</taxon>
        <taxon>Malvaceae</taxon>
        <taxon>Malvoideae</taxon>
        <taxon>Hibiscus</taxon>
    </lineage>
</organism>
<proteinExistence type="predicted"/>
<feature type="signal peptide" evidence="2">
    <location>
        <begin position="1"/>
        <end position="21"/>
    </location>
</feature>
<gene>
    <name evidence="3" type="ORF">HRI_000713300</name>
</gene>
<evidence type="ECO:0008006" key="5">
    <source>
        <dbReference type="Google" id="ProtNLM"/>
    </source>
</evidence>
<feature type="compositionally biased region" description="Polar residues" evidence="1">
    <location>
        <begin position="46"/>
        <end position="59"/>
    </location>
</feature>
<keyword evidence="2" id="KW-0732">Signal</keyword>
<reference evidence="3" key="1">
    <citation type="submission" date="2023-05" db="EMBL/GenBank/DDBJ databases">
        <title>Genome and transcriptome analyses reveal genes involved in the formation of fine ridges on petal epidermal cells in Hibiscus trionum.</title>
        <authorList>
            <person name="Koshimizu S."/>
            <person name="Masuda S."/>
            <person name="Ishii T."/>
            <person name="Shirasu K."/>
            <person name="Hoshino A."/>
            <person name="Arita M."/>
        </authorList>
    </citation>
    <scope>NUCLEOTIDE SEQUENCE</scope>
    <source>
        <strain evidence="3">Hamamatsu line</strain>
    </source>
</reference>
<sequence>MFCLFTFPFLLFTANPAPVVATNANPAPNNAPNVMGSLNEGDAASFSEQPTEDAPNTDTAMGDAPCQ</sequence>
<protein>
    <recommendedName>
        <fullName evidence="5">Secreted protein</fullName>
    </recommendedName>
</protein>
<feature type="region of interest" description="Disordered" evidence="1">
    <location>
        <begin position="25"/>
        <end position="67"/>
    </location>
</feature>
<feature type="chain" id="PRO_5040884197" description="Secreted protein" evidence="2">
    <location>
        <begin position="22"/>
        <end position="67"/>
    </location>
</feature>
<evidence type="ECO:0000313" key="3">
    <source>
        <dbReference type="EMBL" id="GMI70440.1"/>
    </source>
</evidence>
<keyword evidence="4" id="KW-1185">Reference proteome</keyword>
<name>A0A9W7H3N6_HIBTR</name>
<accession>A0A9W7H3N6</accession>
<dbReference type="EMBL" id="BSYR01000008">
    <property type="protein sequence ID" value="GMI70440.1"/>
    <property type="molecule type" value="Genomic_DNA"/>
</dbReference>
<dbReference type="AlphaFoldDB" id="A0A9W7H3N6"/>
<evidence type="ECO:0000256" key="1">
    <source>
        <dbReference type="SAM" id="MobiDB-lite"/>
    </source>
</evidence>
<feature type="compositionally biased region" description="Low complexity" evidence="1">
    <location>
        <begin position="25"/>
        <end position="34"/>
    </location>
</feature>
<comment type="caution">
    <text evidence="3">The sequence shown here is derived from an EMBL/GenBank/DDBJ whole genome shotgun (WGS) entry which is preliminary data.</text>
</comment>
<evidence type="ECO:0000313" key="4">
    <source>
        <dbReference type="Proteomes" id="UP001165190"/>
    </source>
</evidence>